<dbReference type="CDD" id="cd00086">
    <property type="entry name" value="homeodomain"/>
    <property type="match status" value="1"/>
</dbReference>
<dbReference type="EMBL" id="KZ305034">
    <property type="protein sequence ID" value="PIA44262.1"/>
    <property type="molecule type" value="Genomic_DNA"/>
</dbReference>
<dbReference type="Gene3D" id="1.10.10.60">
    <property type="entry name" value="Homeodomain-like"/>
    <property type="match status" value="1"/>
</dbReference>
<dbReference type="InterPro" id="IPR050762">
    <property type="entry name" value="HD-ZIP_Homeobox_LZ_Class_II"/>
</dbReference>
<dbReference type="InterPro" id="IPR017970">
    <property type="entry name" value="Homeobox_CS"/>
</dbReference>
<evidence type="ECO:0000256" key="4">
    <source>
        <dbReference type="ARBA" id="ARBA00023125"/>
    </source>
</evidence>
<evidence type="ECO:0000256" key="2">
    <source>
        <dbReference type="ARBA" id="ARBA00006074"/>
    </source>
</evidence>
<evidence type="ECO:0000256" key="5">
    <source>
        <dbReference type="ARBA" id="ARBA00023155"/>
    </source>
</evidence>
<keyword evidence="10" id="KW-0175">Coiled coil</keyword>
<dbReference type="SUPFAM" id="SSF46689">
    <property type="entry name" value="Homeodomain-like"/>
    <property type="match status" value="1"/>
</dbReference>
<dbReference type="InterPro" id="IPR003106">
    <property type="entry name" value="Leu_zip_homeo"/>
</dbReference>
<dbReference type="InterPro" id="IPR001356">
    <property type="entry name" value="HD"/>
</dbReference>
<evidence type="ECO:0000256" key="11">
    <source>
        <dbReference type="SAM" id="MobiDB-lite"/>
    </source>
</evidence>
<evidence type="ECO:0000256" key="6">
    <source>
        <dbReference type="ARBA" id="ARBA00023163"/>
    </source>
</evidence>
<protein>
    <recommendedName>
        <fullName evidence="12">Homeobox domain-containing protein</fullName>
    </recommendedName>
</protein>
<evidence type="ECO:0000313" key="14">
    <source>
        <dbReference type="Proteomes" id="UP000230069"/>
    </source>
</evidence>
<dbReference type="SMART" id="SM00389">
    <property type="entry name" value="HOX"/>
    <property type="match status" value="1"/>
</dbReference>
<dbReference type="InterPro" id="IPR009057">
    <property type="entry name" value="Homeodomain-like_sf"/>
</dbReference>
<proteinExistence type="inferred from homology"/>
<evidence type="ECO:0000259" key="12">
    <source>
        <dbReference type="PROSITE" id="PS50071"/>
    </source>
</evidence>
<keyword evidence="4 8" id="KW-0238">DNA-binding</keyword>
<comment type="similarity">
    <text evidence="2">Belongs to the HD-ZIP homeobox family. Class II subfamily.</text>
</comment>
<name>A0A2G5DL87_AQUCA</name>
<sequence length="275" mass="31531">MFHNMDLQEFCDISLDLGLGSKRKSENEPVQFDVHHKKTCLKFNTGLFSIPSTTTSTSSEPSLTLGLSEVSKNMCEGSTKVHTKAFPYKDVAFFSETRVKKVRDLGNEGMEMEKGCSRVVSDDVEEGSGKRKLRLTKEQAAVLEDNFKEHNTLNPKAKQALSKKLNLSPRQVEVWFQNRRARIKMKQTEVDYEYLKKCCEALKDENKKLQKELRDLKAIKVTPQALYRHLQATTLFVCPHVVLDSSTHPPRDHITRRRKSQFYKPLNHHHPSATG</sequence>
<keyword evidence="5 8" id="KW-0371">Homeobox</keyword>
<evidence type="ECO:0000256" key="9">
    <source>
        <dbReference type="RuleBase" id="RU000682"/>
    </source>
</evidence>
<dbReference type="SMART" id="SM00340">
    <property type="entry name" value="HALZ"/>
    <property type="match status" value="1"/>
</dbReference>
<dbReference type="PANTHER" id="PTHR45714:SF34">
    <property type="entry name" value="HOMEOBOX-LEUCINE ZIPPER PROTEIN HAT9"/>
    <property type="match status" value="1"/>
</dbReference>
<dbReference type="GO" id="GO:0043565">
    <property type="term" value="F:sequence-specific DNA binding"/>
    <property type="evidence" value="ECO:0007669"/>
    <property type="project" value="InterPro"/>
</dbReference>
<accession>A0A2G5DL87</accession>
<keyword evidence="3" id="KW-0805">Transcription regulation</keyword>
<evidence type="ECO:0000256" key="8">
    <source>
        <dbReference type="PROSITE-ProRule" id="PRU00108"/>
    </source>
</evidence>
<feature type="domain" description="Homeobox" evidence="12">
    <location>
        <begin position="126"/>
        <end position="186"/>
    </location>
</feature>
<dbReference type="Proteomes" id="UP000230069">
    <property type="component" value="Unassembled WGS sequence"/>
</dbReference>
<dbReference type="AlphaFoldDB" id="A0A2G5DL87"/>
<dbReference type="Pfam" id="PF02183">
    <property type="entry name" value="HALZ"/>
    <property type="match status" value="1"/>
</dbReference>
<evidence type="ECO:0000256" key="7">
    <source>
        <dbReference type="ARBA" id="ARBA00023242"/>
    </source>
</evidence>
<dbReference type="GO" id="GO:0000981">
    <property type="term" value="F:DNA-binding transcription factor activity, RNA polymerase II-specific"/>
    <property type="evidence" value="ECO:0007669"/>
    <property type="project" value="InterPro"/>
</dbReference>
<evidence type="ECO:0000256" key="3">
    <source>
        <dbReference type="ARBA" id="ARBA00023015"/>
    </source>
</evidence>
<dbReference type="PANTHER" id="PTHR45714">
    <property type="entry name" value="HOMEOBOX-LEUCINE ZIPPER PROTEIN HAT14"/>
    <property type="match status" value="1"/>
</dbReference>
<dbReference type="GO" id="GO:0005634">
    <property type="term" value="C:nucleus"/>
    <property type="evidence" value="ECO:0007669"/>
    <property type="project" value="UniProtKB-SubCell"/>
</dbReference>
<keyword evidence="14" id="KW-1185">Reference proteome</keyword>
<dbReference type="PROSITE" id="PS50071">
    <property type="entry name" value="HOMEOBOX_2"/>
    <property type="match status" value="1"/>
</dbReference>
<reference evidence="13 14" key="1">
    <citation type="submission" date="2017-09" db="EMBL/GenBank/DDBJ databases">
        <title>WGS assembly of Aquilegia coerulea Goldsmith.</title>
        <authorList>
            <person name="Hodges S."/>
            <person name="Kramer E."/>
            <person name="Nordborg M."/>
            <person name="Tomkins J."/>
            <person name="Borevitz J."/>
            <person name="Derieg N."/>
            <person name="Yan J."/>
            <person name="Mihaltcheva S."/>
            <person name="Hayes R.D."/>
            <person name="Rokhsar D."/>
        </authorList>
    </citation>
    <scope>NUCLEOTIDE SEQUENCE [LARGE SCALE GENOMIC DNA]</scope>
    <source>
        <strain evidence="14">cv. Goldsmith</strain>
    </source>
</reference>
<feature type="DNA-binding region" description="Homeobox" evidence="8">
    <location>
        <begin position="128"/>
        <end position="187"/>
    </location>
</feature>
<comment type="subcellular location">
    <subcellularLocation>
        <location evidence="1 8 9">Nucleus</location>
    </subcellularLocation>
</comment>
<evidence type="ECO:0000313" key="13">
    <source>
        <dbReference type="EMBL" id="PIA44262.1"/>
    </source>
</evidence>
<dbReference type="InParanoid" id="A0A2G5DL87"/>
<feature type="coiled-coil region" evidence="10">
    <location>
        <begin position="192"/>
        <end position="219"/>
    </location>
</feature>
<keyword evidence="7 8" id="KW-0539">Nucleus</keyword>
<dbReference type="Pfam" id="PF00046">
    <property type="entry name" value="Homeodomain"/>
    <property type="match status" value="1"/>
</dbReference>
<organism evidence="13 14">
    <name type="scientific">Aquilegia coerulea</name>
    <name type="common">Rocky mountain columbine</name>
    <dbReference type="NCBI Taxonomy" id="218851"/>
    <lineage>
        <taxon>Eukaryota</taxon>
        <taxon>Viridiplantae</taxon>
        <taxon>Streptophyta</taxon>
        <taxon>Embryophyta</taxon>
        <taxon>Tracheophyta</taxon>
        <taxon>Spermatophyta</taxon>
        <taxon>Magnoliopsida</taxon>
        <taxon>Ranunculales</taxon>
        <taxon>Ranunculaceae</taxon>
        <taxon>Thalictroideae</taxon>
        <taxon>Aquilegia</taxon>
    </lineage>
</organism>
<evidence type="ECO:0000256" key="1">
    <source>
        <dbReference type="ARBA" id="ARBA00004123"/>
    </source>
</evidence>
<keyword evidence="6" id="KW-0804">Transcription</keyword>
<feature type="compositionally biased region" description="Basic residues" evidence="11">
    <location>
        <begin position="254"/>
        <end position="275"/>
    </location>
</feature>
<dbReference type="OrthoDB" id="6159439at2759"/>
<dbReference type="PROSITE" id="PS00027">
    <property type="entry name" value="HOMEOBOX_1"/>
    <property type="match status" value="1"/>
</dbReference>
<feature type="region of interest" description="Disordered" evidence="11">
    <location>
        <begin position="247"/>
        <end position="275"/>
    </location>
</feature>
<evidence type="ECO:0000256" key="10">
    <source>
        <dbReference type="SAM" id="Coils"/>
    </source>
</evidence>
<gene>
    <name evidence="13" type="ORF">AQUCO_01700097v1</name>
</gene>